<keyword evidence="3" id="KW-0479">Metal-binding</keyword>
<dbReference type="STRING" id="1203554.HMPREF1476_02171"/>
<comment type="subcellular location">
    <subcellularLocation>
        <location evidence="1">Cytoplasm</location>
    </subcellularLocation>
</comment>
<dbReference type="Pfam" id="PF17760">
    <property type="entry name" value="UvrA_inter"/>
    <property type="match status" value="1"/>
</dbReference>
<evidence type="ECO:0000256" key="11">
    <source>
        <dbReference type="ARBA" id="ARBA00022881"/>
    </source>
</evidence>
<dbReference type="GO" id="GO:0016887">
    <property type="term" value="F:ATP hydrolysis activity"/>
    <property type="evidence" value="ECO:0007669"/>
    <property type="project" value="InterPro"/>
</dbReference>
<dbReference type="InterPro" id="IPR003439">
    <property type="entry name" value="ABC_transporter-like_ATP-bd"/>
</dbReference>
<evidence type="ECO:0000256" key="13">
    <source>
        <dbReference type="ARBA" id="ARBA00023204"/>
    </source>
</evidence>
<protein>
    <recommendedName>
        <fullName evidence="15">UvrABC system protein A</fullName>
    </recommendedName>
    <alternativeName>
        <fullName evidence="16">Excinuclease ABC subunit A</fullName>
    </alternativeName>
</protein>
<dbReference type="Gene3D" id="1.20.1580.10">
    <property type="entry name" value="ABC transporter ATPase like domain"/>
    <property type="match status" value="4"/>
</dbReference>
<keyword evidence="19" id="KW-1185">Reference proteome</keyword>
<dbReference type="InterPro" id="IPR041552">
    <property type="entry name" value="UvrA_DNA-bd"/>
</dbReference>
<keyword evidence="6" id="KW-0227">DNA damage</keyword>
<dbReference type="GO" id="GO:0006281">
    <property type="term" value="P:DNA repair"/>
    <property type="evidence" value="ECO:0007669"/>
    <property type="project" value="UniProtKB-KW"/>
</dbReference>
<keyword evidence="5" id="KW-0547">Nucleotide-binding</keyword>
<dbReference type="GO" id="GO:0003677">
    <property type="term" value="F:DNA binding"/>
    <property type="evidence" value="ECO:0007669"/>
    <property type="project" value="UniProtKB-KW"/>
</dbReference>
<feature type="domain" description="ABC transporter" evidence="17">
    <location>
        <begin position="591"/>
        <end position="916"/>
    </location>
</feature>
<dbReference type="GO" id="GO:0005524">
    <property type="term" value="F:ATP binding"/>
    <property type="evidence" value="ECO:0007669"/>
    <property type="project" value="UniProtKB-KW"/>
</dbReference>
<keyword evidence="4" id="KW-0677">Repeat</keyword>
<evidence type="ECO:0000313" key="19">
    <source>
        <dbReference type="Proteomes" id="UP000014400"/>
    </source>
</evidence>
<dbReference type="InterPro" id="IPR013815">
    <property type="entry name" value="ATP_grasp_subdomain_1"/>
</dbReference>
<keyword evidence="2" id="KW-0963">Cytoplasm</keyword>
<proteinExistence type="inferred from homology"/>
<keyword evidence="11" id="KW-0267">Excision nuclease</keyword>
<evidence type="ECO:0000256" key="3">
    <source>
        <dbReference type="ARBA" id="ARBA00022723"/>
    </source>
</evidence>
<dbReference type="Pfam" id="PF17755">
    <property type="entry name" value="UvrA_DNA-bind"/>
    <property type="match status" value="1"/>
</dbReference>
<dbReference type="GO" id="GO:0005737">
    <property type="term" value="C:cytoplasm"/>
    <property type="evidence" value="ECO:0007669"/>
    <property type="project" value="UniProtKB-SubCell"/>
</dbReference>
<comment type="caution">
    <text evidence="18">The sequence shown here is derived from an EMBL/GenBank/DDBJ whole genome shotgun (WGS) entry which is preliminary data.</text>
</comment>
<dbReference type="GO" id="GO:0008270">
    <property type="term" value="F:zinc ion binding"/>
    <property type="evidence" value="ECO:0007669"/>
    <property type="project" value="UniProtKB-KW"/>
</dbReference>
<sequence length="930" mass="98739">MTTSGTIEVRGARTHNLKNISLGLPRGAFIVVTGPSGSGKSSLAFDTLYAEGERRYVESLSPRARQFLEQLPRADVDVIDGLPPAVAIGQTTGGLHPKSTVGTLTEIDDHLRLLYARAGTAYCPRHGLPLKAESVASMTDKVLCDAGDRRIAVAAPIDLGMEVSAKAFQALAAKLQTEGFQRVRIDGQIMHLDDVSGGEPLGDGAHVLELIVDRLRVRGDVRERIAQSLETALERGGGRAVVFDLDGEGENGAVWERRFSSKNACPLCDFAAGELEPGDFSRFSRRGACPHCGGTGLVDVLLAERLIVDPSKSLAGGAFAGNPSSTWCQMLMQTAAAAGLDVDAPWQQLPEAARRALLDDVQGAIEAYLRDATPSEKKVLSAFMTQVSCPDCDGSGLGIVGRTVRLDGQRFPELQALSIKDVALKLANLQLEGVRGEIVARAAAGARSKLACLENLGLDYLTLSRPGRTLSGGELERIRLAAQLGSGLSGVLYVLDEPTTGLHPKDAEALVQVLKRLQALGNTVLVVEHDRTVMEAADWLVDMGPGAGTAGGEVTAQGTLAALKANPHSLTGAWLSGQVQNALPRRHFNAAKADKLELKGAVGRNLKNVNLTIPVGGLTVITGVSGSGKSTLIVDTLLPALKAVVSKDAKAAGAGLPFSELYGAEYFDQVVSVDQAPIGRSTRSNAASYTGAFTPIRELFAETLTARERGYSASRFSFLNHGGRCEACAGEGVVRVPMQFLPDLYVRCDVCGGARYNRETLECRWQGKSIADVLEMTVDDARDFFASHPQIMRRMDALADVGLGYIRLGQSTADFSGGEAQRLKLAAELSRLSSSRTFYLLDEPTTGLHFADVAKLLAVLRRLTDIGATVVVLEHDMQVAACADWVVDMGPGAGEAGGDITAQGTPSQVARMRKSLTASWLKDALKTLRS</sequence>
<gene>
    <name evidence="18" type="ORF">HMPREF1476_02171</name>
</gene>
<dbReference type="PROSITE" id="PS00211">
    <property type="entry name" value="ABC_TRANSPORTER_1"/>
    <property type="match status" value="1"/>
</dbReference>
<dbReference type="PROSITE" id="PS50893">
    <property type="entry name" value="ABC_TRANSPORTER_2"/>
    <property type="match status" value="1"/>
</dbReference>
<evidence type="ECO:0000256" key="14">
    <source>
        <dbReference type="ARBA" id="ARBA00038000"/>
    </source>
</evidence>
<organism evidence="18 19">
    <name type="scientific">Sutterella wadsworthensis HGA0223</name>
    <dbReference type="NCBI Taxonomy" id="1203554"/>
    <lineage>
        <taxon>Bacteria</taxon>
        <taxon>Pseudomonadati</taxon>
        <taxon>Pseudomonadota</taxon>
        <taxon>Betaproteobacteria</taxon>
        <taxon>Burkholderiales</taxon>
        <taxon>Sutterellaceae</taxon>
        <taxon>Sutterella</taxon>
    </lineage>
</organism>
<dbReference type="PATRIC" id="fig|1203554.3.peg.2253"/>
<evidence type="ECO:0000256" key="8">
    <source>
        <dbReference type="ARBA" id="ARBA00022771"/>
    </source>
</evidence>
<keyword evidence="12" id="KW-0238">DNA-binding</keyword>
<dbReference type="RefSeq" id="WP_016475198.1">
    <property type="nucleotide sequence ID" value="NZ_KE150481.1"/>
</dbReference>
<evidence type="ECO:0000256" key="15">
    <source>
        <dbReference type="ARBA" id="ARBA00039316"/>
    </source>
</evidence>
<dbReference type="Gene3D" id="3.40.50.300">
    <property type="entry name" value="P-loop containing nucleotide triphosphate hydrolases"/>
    <property type="match status" value="3"/>
</dbReference>
<dbReference type="Gene3D" id="1.10.8.280">
    <property type="entry name" value="ABC transporter ATPase domain-like"/>
    <property type="match status" value="1"/>
</dbReference>
<dbReference type="InterPro" id="IPR041102">
    <property type="entry name" value="UvrA_inter"/>
</dbReference>
<dbReference type="CDD" id="cd03271">
    <property type="entry name" value="ABC_UvrA_II"/>
    <property type="match status" value="1"/>
</dbReference>
<dbReference type="SUPFAM" id="SSF52540">
    <property type="entry name" value="P-loop containing nucleoside triphosphate hydrolases"/>
    <property type="match status" value="2"/>
</dbReference>
<dbReference type="Gene3D" id="3.30.1490.20">
    <property type="entry name" value="ATP-grasp fold, A domain"/>
    <property type="match status" value="1"/>
</dbReference>
<keyword evidence="13" id="KW-0234">DNA repair</keyword>
<evidence type="ECO:0000256" key="7">
    <source>
        <dbReference type="ARBA" id="ARBA00022769"/>
    </source>
</evidence>
<dbReference type="Proteomes" id="UP000014400">
    <property type="component" value="Unassembled WGS sequence"/>
</dbReference>
<dbReference type="InterPro" id="IPR017871">
    <property type="entry name" value="ABC_transporter-like_CS"/>
</dbReference>
<dbReference type="InterPro" id="IPR027417">
    <property type="entry name" value="P-loop_NTPase"/>
</dbReference>
<dbReference type="HOGENOM" id="CLU_001370_0_2_4"/>
<dbReference type="PANTHER" id="PTHR43152:SF1">
    <property type="entry name" value="UVRA PROTEIN"/>
    <property type="match status" value="1"/>
</dbReference>
<keyword evidence="9" id="KW-0862">Zinc</keyword>
<evidence type="ECO:0000256" key="9">
    <source>
        <dbReference type="ARBA" id="ARBA00022833"/>
    </source>
</evidence>
<evidence type="ECO:0000256" key="5">
    <source>
        <dbReference type="ARBA" id="ARBA00022741"/>
    </source>
</evidence>
<evidence type="ECO:0000256" key="2">
    <source>
        <dbReference type="ARBA" id="ARBA00022490"/>
    </source>
</evidence>
<dbReference type="eggNOG" id="COG0178">
    <property type="taxonomic scope" value="Bacteria"/>
</dbReference>
<keyword evidence="8" id="KW-0863">Zinc-finger</keyword>
<dbReference type="EMBL" id="ATCF01000034">
    <property type="protein sequence ID" value="EPD97694.1"/>
    <property type="molecule type" value="Genomic_DNA"/>
</dbReference>
<evidence type="ECO:0000256" key="1">
    <source>
        <dbReference type="ARBA" id="ARBA00004496"/>
    </source>
</evidence>
<dbReference type="AlphaFoldDB" id="S3CAM8"/>
<evidence type="ECO:0000256" key="6">
    <source>
        <dbReference type="ARBA" id="ARBA00022763"/>
    </source>
</evidence>
<evidence type="ECO:0000259" key="17">
    <source>
        <dbReference type="PROSITE" id="PS50893"/>
    </source>
</evidence>
<keyword evidence="10" id="KW-0067">ATP-binding</keyword>
<evidence type="ECO:0000256" key="10">
    <source>
        <dbReference type="ARBA" id="ARBA00022840"/>
    </source>
</evidence>
<name>S3CAM8_9BURK</name>
<evidence type="ECO:0000256" key="4">
    <source>
        <dbReference type="ARBA" id="ARBA00022737"/>
    </source>
</evidence>
<comment type="similarity">
    <text evidence="14">Belongs to the ABC transporter superfamily. UvrA family.</text>
</comment>
<reference evidence="18 19" key="1">
    <citation type="submission" date="2013-04" db="EMBL/GenBank/DDBJ databases">
        <title>The Genome Sequence of Sutterella wadsworthensis HGA0223.</title>
        <authorList>
            <consortium name="The Broad Institute Genomics Platform"/>
            <person name="Earl A."/>
            <person name="Ward D."/>
            <person name="Feldgarden M."/>
            <person name="Gevers D."/>
            <person name="Schmidt T.M."/>
            <person name="Dover J."/>
            <person name="Dai D."/>
            <person name="Walker B."/>
            <person name="Young S."/>
            <person name="Zeng Q."/>
            <person name="Gargeya S."/>
            <person name="Fitzgerald M."/>
            <person name="Haas B."/>
            <person name="Abouelleil A."/>
            <person name="Allen A.W."/>
            <person name="Alvarado L."/>
            <person name="Arachchi H.M."/>
            <person name="Berlin A.M."/>
            <person name="Chapman S.B."/>
            <person name="Gainer-Dewar J."/>
            <person name="Goldberg J."/>
            <person name="Griggs A."/>
            <person name="Gujja S."/>
            <person name="Hansen M."/>
            <person name="Howarth C."/>
            <person name="Imamovic A."/>
            <person name="Ireland A."/>
            <person name="Larimer J."/>
            <person name="McCowan C."/>
            <person name="Murphy C."/>
            <person name="Pearson M."/>
            <person name="Poon T.W."/>
            <person name="Priest M."/>
            <person name="Roberts A."/>
            <person name="Saif S."/>
            <person name="Shea T."/>
            <person name="Sisk P."/>
            <person name="Sykes S."/>
            <person name="Wortman J."/>
            <person name="Nusbaum C."/>
            <person name="Birren B."/>
        </authorList>
    </citation>
    <scope>NUCLEOTIDE SEQUENCE [LARGE SCALE GENOMIC DNA]</scope>
    <source>
        <strain evidence="18 19">HGA0223</strain>
    </source>
</reference>
<keyword evidence="7" id="KW-0228">DNA excision</keyword>
<dbReference type="GO" id="GO:0004518">
    <property type="term" value="F:nuclease activity"/>
    <property type="evidence" value="ECO:0007669"/>
    <property type="project" value="UniProtKB-KW"/>
</dbReference>
<accession>S3CAM8</accession>
<dbReference type="PANTHER" id="PTHR43152">
    <property type="entry name" value="UVRABC SYSTEM PROTEIN A"/>
    <property type="match status" value="1"/>
</dbReference>
<evidence type="ECO:0000256" key="16">
    <source>
        <dbReference type="ARBA" id="ARBA00042156"/>
    </source>
</evidence>
<evidence type="ECO:0000313" key="18">
    <source>
        <dbReference type="EMBL" id="EPD97694.1"/>
    </source>
</evidence>
<evidence type="ECO:0000256" key="12">
    <source>
        <dbReference type="ARBA" id="ARBA00023125"/>
    </source>
</evidence>